<protein>
    <submittedName>
        <fullName evidence="1">Uncharacterized protein</fullName>
    </submittedName>
</protein>
<evidence type="ECO:0000313" key="2">
    <source>
        <dbReference type="Proteomes" id="UP000237105"/>
    </source>
</evidence>
<dbReference type="AlphaFoldDB" id="A0A2P5DXH3"/>
<proteinExistence type="predicted"/>
<gene>
    <name evidence="1" type="ORF">PanWU01x14_023480</name>
</gene>
<evidence type="ECO:0000313" key="1">
    <source>
        <dbReference type="EMBL" id="PON77994.1"/>
    </source>
</evidence>
<name>A0A2P5DXH3_PARAD</name>
<reference evidence="2" key="1">
    <citation type="submission" date="2016-06" db="EMBL/GenBank/DDBJ databases">
        <title>Parallel loss of symbiosis genes in relatives of nitrogen-fixing non-legume Parasponia.</title>
        <authorList>
            <person name="Van Velzen R."/>
            <person name="Holmer R."/>
            <person name="Bu F."/>
            <person name="Rutten L."/>
            <person name="Van Zeijl A."/>
            <person name="Liu W."/>
            <person name="Santuari L."/>
            <person name="Cao Q."/>
            <person name="Sharma T."/>
            <person name="Shen D."/>
            <person name="Roswanjaya Y."/>
            <person name="Wardhani T."/>
            <person name="Kalhor M.S."/>
            <person name="Jansen J."/>
            <person name="Van den Hoogen J."/>
            <person name="Gungor B."/>
            <person name="Hartog M."/>
            <person name="Hontelez J."/>
            <person name="Verver J."/>
            <person name="Yang W.-C."/>
            <person name="Schijlen E."/>
            <person name="Repin R."/>
            <person name="Schilthuizen M."/>
            <person name="Schranz E."/>
            <person name="Heidstra R."/>
            <person name="Miyata K."/>
            <person name="Fedorova E."/>
            <person name="Kohlen W."/>
            <person name="Bisseling T."/>
            <person name="Smit S."/>
            <person name="Geurts R."/>
        </authorList>
    </citation>
    <scope>NUCLEOTIDE SEQUENCE [LARGE SCALE GENOMIC DNA]</scope>
    <source>
        <strain evidence="2">cv. WU1-14</strain>
    </source>
</reference>
<keyword evidence="2" id="KW-1185">Reference proteome</keyword>
<comment type="caution">
    <text evidence="1">The sequence shown here is derived from an EMBL/GenBank/DDBJ whole genome shotgun (WGS) entry which is preliminary data.</text>
</comment>
<sequence>LTPWTETFSLPRLSTLQFVGVHLTLLRYHSSNQDLMLRRVFRVFFFLVIMSRGNASDRDPLCGLIELVMAFQITAHSMRQIGRSSDGGGSNDGDV</sequence>
<dbReference type="EMBL" id="JXTB01000011">
    <property type="protein sequence ID" value="PON77994.1"/>
    <property type="molecule type" value="Genomic_DNA"/>
</dbReference>
<accession>A0A2P5DXH3</accession>
<organism evidence="1 2">
    <name type="scientific">Parasponia andersonii</name>
    <name type="common">Sponia andersonii</name>
    <dbReference type="NCBI Taxonomy" id="3476"/>
    <lineage>
        <taxon>Eukaryota</taxon>
        <taxon>Viridiplantae</taxon>
        <taxon>Streptophyta</taxon>
        <taxon>Embryophyta</taxon>
        <taxon>Tracheophyta</taxon>
        <taxon>Spermatophyta</taxon>
        <taxon>Magnoliopsida</taxon>
        <taxon>eudicotyledons</taxon>
        <taxon>Gunneridae</taxon>
        <taxon>Pentapetalae</taxon>
        <taxon>rosids</taxon>
        <taxon>fabids</taxon>
        <taxon>Rosales</taxon>
        <taxon>Cannabaceae</taxon>
        <taxon>Parasponia</taxon>
    </lineage>
</organism>
<dbReference type="Proteomes" id="UP000237105">
    <property type="component" value="Unassembled WGS sequence"/>
</dbReference>
<feature type="non-terminal residue" evidence="1">
    <location>
        <position position="1"/>
    </location>
</feature>